<dbReference type="GO" id="GO:0031902">
    <property type="term" value="C:late endosome membrane"/>
    <property type="evidence" value="ECO:0007669"/>
    <property type="project" value="TreeGrafter"/>
</dbReference>
<evidence type="ECO:0000256" key="2">
    <source>
        <dbReference type="ARBA" id="ARBA00004409"/>
    </source>
</evidence>
<gene>
    <name evidence="15" type="ORF">LAMI_0G17524G</name>
</gene>
<protein>
    <recommendedName>
        <fullName evidence="11 12">Protein transport protein BOS1</fullName>
    </recommendedName>
</protein>
<evidence type="ECO:0000256" key="1">
    <source>
        <dbReference type="ARBA" id="ARBA00004163"/>
    </source>
</evidence>
<keyword evidence="8" id="KW-0333">Golgi apparatus</keyword>
<name>A0A1G4KD39_9SACH</name>
<sequence length="238" mass="27565">MNALYNHALKQKALLHRDLARFDAERSTAPISLQGSISASLISLEKTLSQYRDQFTKYQASKVEDDEETEIKYQNRLNSLQSDYEDAKRRFEELRTQFNETNAREQLLKSSSNPFDEGSFVNRRNIGTSANPGADAPQIQIQRDLYSGLQREQSIFERGNAQLDYILEMGQQSLEDIIEQNTILQKAQQQMTKTLHTLGVSDQTINSINRRVFKDKIIFWISLILLLLGFYFVTKLFR</sequence>
<keyword evidence="4 14" id="KW-0812">Transmembrane</keyword>
<keyword evidence="7 14" id="KW-1133">Transmembrane helix</keyword>
<dbReference type="Proteomes" id="UP000191024">
    <property type="component" value="Chromosome G"/>
</dbReference>
<evidence type="ECO:0000256" key="6">
    <source>
        <dbReference type="ARBA" id="ARBA00022927"/>
    </source>
</evidence>
<reference evidence="15 16" key="1">
    <citation type="submission" date="2016-03" db="EMBL/GenBank/DDBJ databases">
        <authorList>
            <person name="Devillers H."/>
        </authorList>
    </citation>
    <scope>NUCLEOTIDE SEQUENCE [LARGE SCALE GENOMIC DNA]</scope>
    <source>
        <strain evidence="15">CBS 11717</strain>
    </source>
</reference>
<evidence type="ECO:0000256" key="3">
    <source>
        <dbReference type="ARBA" id="ARBA00022448"/>
    </source>
</evidence>
<comment type="similarity">
    <text evidence="10 12">Belongs to the BOS1 family.</text>
</comment>
<dbReference type="Gene3D" id="1.20.5.110">
    <property type="match status" value="1"/>
</dbReference>
<dbReference type="GO" id="GO:0000139">
    <property type="term" value="C:Golgi membrane"/>
    <property type="evidence" value="ECO:0007669"/>
    <property type="project" value="UniProtKB-SubCell"/>
</dbReference>
<keyword evidence="5" id="KW-0931">ER-Golgi transport</keyword>
<keyword evidence="3 12" id="KW-0813">Transport</keyword>
<keyword evidence="16" id="KW-1185">Reference proteome</keyword>
<evidence type="ECO:0000256" key="9">
    <source>
        <dbReference type="ARBA" id="ARBA00023136"/>
    </source>
</evidence>
<evidence type="ECO:0000256" key="8">
    <source>
        <dbReference type="ARBA" id="ARBA00023034"/>
    </source>
</evidence>
<dbReference type="InterPro" id="IPR027027">
    <property type="entry name" value="GOSR2/Membrin/Bos1"/>
</dbReference>
<dbReference type="STRING" id="1230905.A0A1G4KD39"/>
<evidence type="ECO:0000313" key="16">
    <source>
        <dbReference type="Proteomes" id="UP000191024"/>
    </source>
</evidence>
<feature type="coiled-coil region" evidence="13">
    <location>
        <begin position="70"/>
        <end position="104"/>
    </location>
</feature>
<comment type="function">
    <text evidence="12">SNARE required for protein transport between the ER and the Golgi complex.</text>
</comment>
<evidence type="ECO:0000256" key="7">
    <source>
        <dbReference type="ARBA" id="ARBA00022989"/>
    </source>
</evidence>
<feature type="transmembrane region" description="Helical" evidence="14">
    <location>
        <begin position="217"/>
        <end position="237"/>
    </location>
</feature>
<evidence type="ECO:0000256" key="5">
    <source>
        <dbReference type="ARBA" id="ARBA00022892"/>
    </source>
</evidence>
<comment type="subcellular location">
    <subcellularLocation>
        <location evidence="1">Endoplasmic reticulum membrane</location>
        <topology evidence="1">Single-pass type IV membrane protein</topology>
    </subcellularLocation>
    <subcellularLocation>
        <location evidence="2">Golgi apparatus membrane</location>
        <topology evidence="2">Single-pass type IV membrane protein</topology>
    </subcellularLocation>
</comment>
<dbReference type="GO" id="GO:0005789">
    <property type="term" value="C:endoplasmic reticulum membrane"/>
    <property type="evidence" value="ECO:0007669"/>
    <property type="project" value="UniProtKB-SubCell"/>
</dbReference>
<evidence type="ECO:0000256" key="4">
    <source>
        <dbReference type="ARBA" id="ARBA00022692"/>
    </source>
</evidence>
<dbReference type="EMBL" id="LT598469">
    <property type="protein sequence ID" value="SCV02281.1"/>
    <property type="molecule type" value="Genomic_DNA"/>
</dbReference>
<dbReference type="PANTHER" id="PTHR21230:SF1">
    <property type="entry name" value="GOLGI SNAP RECEPTOR COMPLEX MEMBER 2"/>
    <property type="match status" value="1"/>
</dbReference>
<evidence type="ECO:0000256" key="11">
    <source>
        <dbReference type="ARBA" id="ARBA00040957"/>
    </source>
</evidence>
<dbReference type="OrthoDB" id="158360at2759"/>
<accession>A0A1G4KD39</accession>
<organism evidence="15 16">
    <name type="scientific">Lachancea mirantina</name>
    <dbReference type="NCBI Taxonomy" id="1230905"/>
    <lineage>
        <taxon>Eukaryota</taxon>
        <taxon>Fungi</taxon>
        <taxon>Dikarya</taxon>
        <taxon>Ascomycota</taxon>
        <taxon>Saccharomycotina</taxon>
        <taxon>Saccharomycetes</taxon>
        <taxon>Saccharomycetales</taxon>
        <taxon>Saccharomycetaceae</taxon>
        <taxon>Lachancea</taxon>
    </lineage>
</organism>
<dbReference type="GO" id="GO:0015031">
    <property type="term" value="P:protein transport"/>
    <property type="evidence" value="ECO:0007669"/>
    <property type="project" value="UniProtKB-KW"/>
</dbReference>
<evidence type="ECO:0000256" key="12">
    <source>
        <dbReference type="PIRNR" id="PIRNR028865"/>
    </source>
</evidence>
<dbReference type="GO" id="GO:0012507">
    <property type="term" value="C:ER to Golgi transport vesicle membrane"/>
    <property type="evidence" value="ECO:0007669"/>
    <property type="project" value="TreeGrafter"/>
</dbReference>
<evidence type="ECO:0000256" key="10">
    <source>
        <dbReference type="ARBA" id="ARBA00037983"/>
    </source>
</evidence>
<keyword evidence="6 12" id="KW-0653">Protein transport</keyword>
<dbReference type="GO" id="GO:0000149">
    <property type="term" value="F:SNARE binding"/>
    <property type="evidence" value="ECO:0007669"/>
    <property type="project" value="TreeGrafter"/>
</dbReference>
<evidence type="ECO:0000313" key="15">
    <source>
        <dbReference type="EMBL" id="SCV02281.1"/>
    </source>
</evidence>
<proteinExistence type="inferred from homology"/>
<evidence type="ECO:0000256" key="14">
    <source>
        <dbReference type="SAM" id="Phobius"/>
    </source>
</evidence>
<dbReference type="PANTHER" id="PTHR21230">
    <property type="entry name" value="VESICLE TRANSPORT V-SNARE PROTEIN VTI1-RELATED"/>
    <property type="match status" value="1"/>
</dbReference>
<keyword evidence="9 12" id="KW-0472">Membrane</keyword>
<dbReference type="GO" id="GO:0005484">
    <property type="term" value="F:SNAP receptor activity"/>
    <property type="evidence" value="ECO:0007669"/>
    <property type="project" value="InterPro"/>
</dbReference>
<dbReference type="PIRSF" id="PIRSF028865">
    <property type="entry name" value="Membrin-2"/>
    <property type="match status" value="1"/>
</dbReference>
<keyword evidence="13" id="KW-0175">Coiled coil</keyword>
<dbReference type="GO" id="GO:0031201">
    <property type="term" value="C:SNARE complex"/>
    <property type="evidence" value="ECO:0007669"/>
    <property type="project" value="TreeGrafter"/>
</dbReference>
<dbReference type="AlphaFoldDB" id="A0A1G4KD39"/>
<dbReference type="Pfam" id="PF12352">
    <property type="entry name" value="V-SNARE_C"/>
    <property type="match status" value="1"/>
</dbReference>
<dbReference type="GO" id="GO:0006888">
    <property type="term" value="P:endoplasmic reticulum to Golgi vesicle-mediated transport"/>
    <property type="evidence" value="ECO:0007669"/>
    <property type="project" value="TreeGrafter"/>
</dbReference>
<dbReference type="GO" id="GO:0006906">
    <property type="term" value="P:vesicle fusion"/>
    <property type="evidence" value="ECO:0007669"/>
    <property type="project" value="TreeGrafter"/>
</dbReference>
<evidence type="ECO:0000256" key="13">
    <source>
        <dbReference type="SAM" id="Coils"/>
    </source>
</evidence>